<keyword evidence="6 12" id="KW-0862">Zinc</keyword>
<dbReference type="GO" id="GO:0031490">
    <property type="term" value="F:chromatin DNA binding"/>
    <property type="evidence" value="ECO:0007669"/>
    <property type="project" value="TreeGrafter"/>
</dbReference>
<keyword evidence="8" id="KW-0805">Transcription regulation</keyword>
<dbReference type="GO" id="GO:0005634">
    <property type="term" value="C:nucleus"/>
    <property type="evidence" value="ECO:0007669"/>
    <property type="project" value="UniProtKB-SubCell"/>
</dbReference>
<evidence type="ECO:0000259" key="15">
    <source>
        <dbReference type="PROSITE" id="PS50952"/>
    </source>
</evidence>
<dbReference type="InterPro" id="IPR013178">
    <property type="entry name" value="Histone_AcTrfase_Rtt109/CBP"/>
</dbReference>
<dbReference type="EMBL" id="CAJNOG010000598">
    <property type="protein sequence ID" value="CAF1310362.1"/>
    <property type="molecule type" value="Genomic_DNA"/>
</dbReference>
<evidence type="ECO:0000313" key="17">
    <source>
        <dbReference type="Proteomes" id="UP000663845"/>
    </source>
</evidence>
<accession>A0A815ESU0</accession>
<feature type="domain" description="TAZ-type" evidence="14">
    <location>
        <begin position="66"/>
        <end position="212"/>
    </location>
</feature>
<dbReference type="GO" id="GO:0005667">
    <property type="term" value="C:transcription regulator complex"/>
    <property type="evidence" value="ECO:0007669"/>
    <property type="project" value="TreeGrafter"/>
</dbReference>
<dbReference type="PROSITE" id="PS50952">
    <property type="entry name" value="KIX"/>
    <property type="match status" value="1"/>
</dbReference>
<evidence type="ECO:0000256" key="12">
    <source>
        <dbReference type="PROSITE-ProRule" id="PRU00203"/>
    </source>
</evidence>
<comment type="caution">
    <text evidence="16">The sequence shown here is derived from an EMBL/GenBank/DDBJ whole genome shotgun (WGS) entry which is preliminary data.</text>
</comment>
<dbReference type="SUPFAM" id="SSF57933">
    <property type="entry name" value="TAZ domain"/>
    <property type="match status" value="2"/>
</dbReference>
<feature type="zinc finger region" description="TAZ-type" evidence="12">
    <location>
        <begin position="66"/>
        <end position="212"/>
    </location>
</feature>
<evidence type="ECO:0000256" key="3">
    <source>
        <dbReference type="ARBA" id="ARBA00022679"/>
    </source>
</evidence>
<sequence length="505" mass="55997">MNTNNINTPLSNRSDGTDPGSIIPSMYPSTPATTSNNYLSNRTFIPPTPASVNSEIDTSNITSIQQNDPRRNIIQQLALLLHAHKCLQRERQAQACNGDNNHGTAPTTTSLNLCTLPHCATMRTVLQHMTNCADFKTCSSCNGDNNHGTAPTTTSLNLCTLPHCATMRTVLQHMTNCADFKTCSFNHCVQSRHIILHWKNCTTPNCSICGSLKKPSALRPQNSIPKEWQQQLQPDHRNHLVKKIVAALLNTVQQDGRSLPPDRLSAVTSYAQQTEAETFNTAISHEDYFHRLAERIYKIQKDYEEKQMSKKQQILTTTLTSIDKSAGEQGPPNRIAPQSDFPPSFLSSSTSSTTATQIKSENHTPNPTQSTSFDTHRISTDSLNRMTINNNNSNMISHADTNGTHADTKLIKTEQISPNHDTKIQTTTTIVKTEETITKNETSINGNNITTTTLELIKTEKTDIESTTTSNRPPPIDSTSKLLQKHPAEFAPEDIRDRMTPILCI</sequence>
<feature type="compositionally biased region" description="Polar residues" evidence="13">
    <location>
        <begin position="355"/>
        <end position="373"/>
    </location>
</feature>
<evidence type="ECO:0000256" key="1">
    <source>
        <dbReference type="ARBA" id="ARBA00004123"/>
    </source>
</evidence>
<dbReference type="GO" id="GO:0045944">
    <property type="term" value="P:positive regulation of transcription by RNA polymerase II"/>
    <property type="evidence" value="ECO:0007669"/>
    <property type="project" value="TreeGrafter"/>
</dbReference>
<feature type="region of interest" description="Disordered" evidence="13">
    <location>
        <begin position="323"/>
        <end position="375"/>
    </location>
</feature>
<dbReference type="InterPro" id="IPR003101">
    <property type="entry name" value="KIX_dom"/>
</dbReference>
<gene>
    <name evidence="16" type="ORF">JYZ213_LOCUS32820</name>
</gene>
<dbReference type="InterPro" id="IPR035898">
    <property type="entry name" value="TAZ_dom_sf"/>
</dbReference>
<keyword evidence="9" id="KW-0804">Transcription</keyword>
<organism evidence="16 17">
    <name type="scientific">Adineta steineri</name>
    <dbReference type="NCBI Taxonomy" id="433720"/>
    <lineage>
        <taxon>Eukaryota</taxon>
        <taxon>Metazoa</taxon>
        <taxon>Spiralia</taxon>
        <taxon>Gnathifera</taxon>
        <taxon>Rotifera</taxon>
        <taxon>Eurotatoria</taxon>
        <taxon>Bdelloidea</taxon>
        <taxon>Adinetida</taxon>
        <taxon>Adinetidae</taxon>
        <taxon>Adineta</taxon>
    </lineage>
</organism>
<dbReference type="Pfam" id="PF02135">
    <property type="entry name" value="zf-TAZ"/>
    <property type="match status" value="2"/>
</dbReference>
<evidence type="ECO:0000256" key="8">
    <source>
        <dbReference type="ARBA" id="ARBA00023015"/>
    </source>
</evidence>
<reference evidence="16" key="1">
    <citation type="submission" date="2021-02" db="EMBL/GenBank/DDBJ databases">
        <authorList>
            <person name="Nowell W R."/>
        </authorList>
    </citation>
    <scope>NUCLEOTIDE SEQUENCE</scope>
</reference>
<evidence type="ECO:0000256" key="4">
    <source>
        <dbReference type="ARBA" id="ARBA00022723"/>
    </source>
</evidence>
<evidence type="ECO:0000313" key="16">
    <source>
        <dbReference type="EMBL" id="CAF1310362.1"/>
    </source>
</evidence>
<dbReference type="PANTHER" id="PTHR13808:SF1">
    <property type="entry name" value="HISTONE ACETYLTRANSFERASE"/>
    <property type="match status" value="1"/>
</dbReference>
<keyword evidence="10" id="KW-0539">Nucleus</keyword>
<dbReference type="Gene3D" id="1.20.1020.10">
    <property type="entry name" value="TAZ domain"/>
    <property type="match status" value="2"/>
</dbReference>
<dbReference type="GO" id="GO:0000123">
    <property type="term" value="C:histone acetyltransferase complex"/>
    <property type="evidence" value="ECO:0007669"/>
    <property type="project" value="TreeGrafter"/>
</dbReference>
<evidence type="ECO:0000256" key="13">
    <source>
        <dbReference type="SAM" id="MobiDB-lite"/>
    </source>
</evidence>
<dbReference type="PANTHER" id="PTHR13808">
    <property type="entry name" value="CBP/P300-RELATED"/>
    <property type="match status" value="1"/>
</dbReference>
<proteinExistence type="predicted"/>
<protein>
    <recommendedName>
        <fullName evidence="2">histone acetyltransferase</fullName>
        <ecNumber evidence="2">2.3.1.48</ecNumber>
    </recommendedName>
</protein>
<dbReference type="InterPro" id="IPR000197">
    <property type="entry name" value="Znf_TAZ"/>
</dbReference>
<keyword evidence="5 12" id="KW-0863">Zinc-finger</keyword>
<feature type="domain" description="KIX" evidence="15">
    <location>
        <begin position="223"/>
        <end position="304"/>
    </location>
</feature>
<dbReference type="InterPro" id="IPR036529">
    <property type="entry name" value="KIX_dom_sf"/>
</dbReference>
<keyword evidence="7" id="KW-0156">Chromatin regulator</keyword>
<evidence type="ECO:0000256" key="6">
    <source>
        <dbReference type="ARBA" id="ARBA00022833"/>
    </source>
</evidence>
<keyword evidence="3" id="KW-0808">Transferase</keyword>
<name>A0A815ESU0_9BILA</name>
<dbReference type="Pfam" id="PF02172">
    <property type="entry name" value="KIX"/>
    <property type="match status" value="1"/>
</dbReference>
<keyword evidence="4 12" id="KW-0479">Metal-binding</keyword>
<dbReference type="SMART" id="SM00551">
    <property type="entry name" value="ZnF_TAZ"/>
    <property type="match status" value="1"/>
</dbReference>
<feature type="compositionally biased region" description="Polar residues" evidence="13">
    <location>
        <begin position="1"/>
        <end position="14"/>
    </location>
</feature>
<dbReference type="PROSITE" id="PS50134">
    <property type="entry name" value="ZF_TAZ"/>
    <property type="match status" value="1"/>
</dbReference>
<dbReference type="EC" id="2.3.1.48" evidence="2"/>
<comment type="subcellular location">
    <subcellularLocation>
        <location evidence="1">Nucleus</location>
    </subcellularLocation>
</comment>
<evidence type="ECO:0000256" key="7">
    <source>
        <dbReference type="ARBA" id="ARBA00022853"/>
    </source>
</evidence>
<dbReference type="GO" id="GO:0008270">
    <property type="term" value="F:zinc ion binding"/>
    <property type="evidence" value="ECO:0007669"/>
    <property type="project" value="UniProtKB-KW"/>
</dbReference>
<comment type="catalytic activity">
    <reaction evidence="11">
        <text>L-lysyl-[protein] + acetyl-CoA = N(6)-acetyl-L-lysyl-[protein] + CoA + H(+)</text>
        <dbReference type="Rhea" id="RHEA:45948"/>
        <dbReference type="Rhea" id="RHEA-COMP:9752"/>
        <dbReference type="Rhea" id="RHEA-COMP:10731"/>
        <dbReference type="ChEBI" id="CHEBI:15378"/>
        <dbReference type="ChEBI" id="CHEBI:29969"/>
        <dbReference type="ChEBI" id="CHEBI:57287"/>
        <dbReference type="ChEBI" id="CHEBI:57288"/>
        <dbReference type="ChEBI" id="CHEBI:61930"/>
        <dbReference type="EC" id="2.3.1.48"/>
    </reaction>
</comment>
<feature type="region of interest" description="Disordered" evidence="13">
    <location>
        <begin position="1"/>
        <end position="29"/>
    </location>
</feature>
<evidence type="ECO:0000256" key="10">
    <source>
        <dbReference type="ARBA" id="ARBA00023242"/>
    </source>
</evidence>
<dbReference type="AlphaFoldDB" id="A0A815ESU0"/>
<evidence type="ECO:0000259" key="14">
    <source>
        <dbReference type="PROSITE" id="PS50134"/>
    </source>
</evidence>
<evidence type="ECO:0000256" key="5">
    <source>
        <dbReference type="ARBA" id="ARBA00022771"/>
    </source>
</evidence>
<dbReference type="SUPFAM" id="SSF47040">
    <property type="entry name" value="Kix domain of CBP (creb binding protein)"/>
    <property type="match status" value="1"/>
</dbReference>
<dbReference type="Gene3D" id="1.10.246.20">
    <property type="entry name" value="Coactivator CBP, KIX domain"/>
    <property type="match status" value="1"/>
</dbReference>
<dbReference type="Proteomes" id="UP000663845">
    <property type="component" value="Unassembled WGS sequence"/>
</dbReference>
<evidence type="ECO:0000256" key="9">
    <source>
        <dbReference type="ARBA" id="ARBA00023163"/>
    </source>
</evidence>
<evidence type="ECO:0000256" key="2">
    <source>
        <dbReference type="ARBA" id="ARBA00013184"/>
    </source>
</evidence>
<dbReference type="GO" id="GO:0004402">
    <property type="term" value="F:histone acetyltransferase activity"/>
    <property type="evidence" value="ECO:0007669"/>
    <property type="project" value="InterPro"/>
</dbReference>
<dbReference type="GO" id="GO:0003713">
    <property type="term" value="F:transcription coactivator activity"/>
    <property type="evidence" value="ECO:0007669"/>
    <property type="project" value="TreeGrafter"/>
</dbReference>
<evidence type="ECO:0000256" key="11">
    <source>
        <dbReference type="ARBA" id="ARBA00048017"/>
    </source>
</evidence>